<dbReference type="SUPFAM" id="SSF53448">
    <property type="entry name" value="Nucleotide-diphospho-sugar transferases"/>
    <property type="match status" value="1"/>
</dbReference>
<name>A0A2X0PDV4_9BASI</name>
<sequence>MPSKRRSSTPGSRASRLFSRSSRGGAGDSEPPPPLPLPPSSTKGEERSSIRIEPTSATALRPNLLRRSTSSADSISFTVSLPRESIPPVPPMRPLSMRLVTTIPAPTNPNPFAEGLSESGHSATGKEARSDSASSALGTPEHTSLNFIRRSSSIDPLSTTSAAGLSQRELVSNTGISSTFGKRASGSAAAAAAAANESRRSRQIEEKFRPVLAEEGLHQRRRSHTRHPSISLAPTASGSALTSTNEGLRGTRTPIEAFASVEMLQGQRQHQNRTRGSEVFNSKGMYEGRANIGEQSGRTQPRRQDPTAGIRSQRQGIGSRQSSLTGAGFGPSHFPPMEAAIADMANQVRAVDSARRESEWQHRLTGKSRSENDTEMRSNLNDSANSSLTLEFGINPSFQFPAAKPVKPFLMTTTSRLLYEPSDGATTDLGELGPGFLEKSVFNEAYSFKVLGQIQSAGWSDESLGSGGTEMDIKRPSIVALPVYPSSVGTNGHSFRTGVKKVAGAMTWLTVLLSTISTWIYLAQRLRSFRMVETDLSSALSLVSGWGFLAYETCIAVILTLSSLWTVYIYRSAASLPKLRLRDDINLPSVDVLIVSSGQPDQIVFDCAIAAAAMDYPAHRYRVMVLDSANSPTLQRELQKHVKTQACPHLSYHRTASTAKDKGVFRTRAEAVTFGLKEASSFGAKGPAKFVAILEADVIPDRNYLRATLPTIVADSEIGLIKTPHGFINLPRRVLQSVLTLLHAAETSSEHRSGFVMRRSAVTEIGGFPSKSWIPDGELEALMWGNGYKVEVVNEVLQWTMAQPTYGAQINAMMINAIGPLRTASRFNFFLYSSKIKSMSLANRLYFLGRAMVPFFSLLLMALTSFYPFLLSYGGLLVITPDVVQLTSLLESALVMIVFSRLHEVVWCWATGTSSPRRSLQAWIFAAPYHGLALFRLILPKAIGGFSNASDVSVSQTKETVARPSFLKRLFWFIIDPHVGYFAVYLAAIGVSLWRVFEEYQVDAAMEHSHHVILTLILTLAWPSLVWLDFFFASLVPFTTLLFPSLILTTPREAFVVRDHYSFVARPKQHFKTMAPWNQHRGPEVLTGIFLILWSAAVLFLAKATDVLA</sequence>
<evidence type="ECO:0000256" key="2">
    <source>
        <dbReference type="ARBA" id="ARBA00022676"/>
    </source>
</evidence>
<feature type="transmembrane region" description="Helical" evidence="8">
    <location>
        <begin position="845"/>
        <end position="869"/>
    </location>
</feature>
<dbReference type="PANTHER" id="PTHR43867">
    <property type="entry name" value="CELLULOSE SYNTHASE CATALYTIC SUBUNIT A [UDP-FORMING]"/>
    <property type="match status" value="1"/>
</dbReference>
<dbReference type="Proteomes" id="UP000249464">
    <property type="component" value="Unassembled WGS sequence"/>
</dbReference>
<feature type="compositionally biased region" description="Polar residues" evidence="7">
    <location>
        <begin position="66"/>
        <end position="79"/>
    </location>
</feature>
<evidence type="ECO:0000256" key="5">
    <source>
        <dbReference type="ARBA" id="ARBA00022989"/>
    </source>
</evidence>
<feature type="region of interest" description="Disordered" evidence="7">
    <location>
        <begin position="350"/>
        <end position="381"/>
    </location>
</feature>
<proteinExistence type="predicted"/>
<feature type="transmembrane region" description="Helical" evidence="8">
    <location>
        <begin position="970"/>
        <end position="991"/>
    </location>
</feature>
<feature type="transmembrane region" description="Helical" evidence="8">
    <location>
        <begin position="502"/>
        <end position="523"/>
    </location>
</feature>
<feature type="compositionally biased region" description="Pro residues" evidence="7">
    <location>
        <begin position="30"/>
        <end position="39"/>
    </location>
</feature>
<feature type="compositionally biased region" description="Polar residues" evidence="7">
    <location>
        <begin position="131"/>
        <end position="150"/>
    </location>
</feature>
<dbReference type="EMBL" id="FQNC01000048">
    <property type="protein sequence ID" value="SGY78729.1"/>
    <property type="molecule type" value="Genomic_DNA"/>
</dbReference>
<evidence type="ECO:0000256" key="4">
    <source>
        <dbReference type="ARBA" id="ARBA00022692"/>
    </source>
</evidence>
<feature type="transmembrane region" description="Helical" evidence="8">
    <location>
        <begin position="1012"/>
        <end position="1036"/>
    </location>
</feature>
<dbReference type="STRING" id="796604.A0A2X0PDV4"/>
<evidence type="ECO:0000256" key="8">
    <source>
        <dbReference type="SAM" id="Phobius"/>
    </source>
</evidence>
<dbReference type="Gene3D" id="3.90.550.10">
    <property type="entry name" value="Spore Coat Polysaccharide Biosynthesis Protein SpsA, Chain A"/>
    <property type="match status" value="1"/>
</dbReference>
<feature type="compositionally biased region" description="Polar residues" evidence="7">
    <location>
        <begin position="232"/>
        <end position="246"/>
    </location>
</feature>
<accession>A0A2X0PDV4</accession>
<dbReference type="AlphaFoldDB" id="A0A2X0PDV4"/>
<protein>
    <submittedName>
        <fullName evidence="9">BQ5605_C008g04928 protein</fullName>
    </submittedName>
</protein>
<evidence type="ECO:0000313" key="10">
    <source>
        <dbReference type="Proteomes" id="UP000249464"/>
    </source>
</evidence>
<dbReference type="GO" id="GO:0016020">
    <property type="term" value="C:membrane"/>
    <property type="evidence" value="ECO:0007669"/>
    <property type="project" value="UniProtKB-SubCell"/>
</dbReference>
<gene>
    <name evidence="9" type="primary">BQ5605_C008g04928</name>
    <name evidence="9" type="ORF">BQ5605_C008G04928</name>
</gene>
<keyword evidence="4 8" id="KW-0812">Transmembrane</keyword>
<organism evidence="9 10">
    <name type="scientific">Microbotryum silenes-dioicae</name>
    <dbReference type="NCBI Taxonomy" id="796604"/>
    <lineage>
        <taxon>Eukaryota</taxon>
        <taxon>Fungi</taxon>
        <taxon>Dikarya</taxon>
        <taxon>Basidiomycota</taxon>
        <taxon>Pucciniomycotina</taxon>
        <taxon>Microbotryomycetes</taxon>
        <taxon>Microbotryales</taxon>
        <taxon>Microbotryaceae</taxon>
        <taxon>Microbotryum</taxon>
    </lineage>
</organism>
<feature type="compositionally biased region" description="Basic and acidic residues" evidence="7">
    <location>
        <begin position="352"/>
        <end position="376"/>
    </location>
</feature>
<feature type="transmembrane region" description="Helical" evidence="8">
    <location>
        <begin position="1085"/>
        <end position="1102"/>
    </location>
</feature>
<feature type="transmembrane region" description="Helical" evidence="8">
    <location>
        <begin position="922"/>
        <end position="939"/>
    </location>
</feature>
<feature type="region of interest" description="Disordered" evidence="7">
    <location>
        <begin position="1"/>
        <end position="93"/>
    </location>
</feature>
<dbReference type="InterPro" id="IPR050321">
    <property type="entry name" value="Glycosyltr_2/OpgH_subfam"/>
</dbReference>
<dbReference type="GO" id="GO:0016757">
    <property type="term" value="F:glycosyltransferase activity"/>
    <property type="evidence" value="ECO:0007669"/>
    <property type="project" value="UniProtKB-KW"/>
</dbReference>
<evidence type="ECO:0000256" key="6">
    <source>
        <dbReference type="ARBA" id="ARBA00023136"/>
    </source>
</evidence>
<comment type="subcellular location">
    <subcellularLocation>
        <location evidence="1">Membrane</location>
        <topology evidence="1">Multi-pass membrane protein</topology>
    </subcellularLocation>
</comment>
<evidence type="ECO:0000256" key="1">
    <source>
        <dbReference type="ARBA" id="ARBA00004141"/>
    </source>
</evidence>
<feature type="region of interest" description="Disordered" evidence="7">
    <location>
        <begin position="265"/>
        <end position="334"/>
    </location>
</feature>
<feature type="region of interest" description="Disordered" evidence="7">
    <location>
        <begin position="106"/>
        <end position="150"/>
    </location>
</feature>
<keyword evidence="10" id="KW-1185">Reference proteome</keyword>
<reference evidence="9 10" key="1">
    <citation type="submission" date="2016-11" db="EMBL/GenBank/DDBJ databases">
        <authorList>
            <person name="Jaros S."/>
            <person name="Januszkiewicz K."/>
            <person name="Wedrychowicz H."/>
        </authorList>
    </citation>
    <scope>NUCLEOTIDE SEQUENCE [LARGE SCALE GENOMIC DNA]</scope>
</reference>
<evidence type="ECO:0000256" key="7">
    <source>
        <dbReference type="SAM" id="MobiDB-lite"/>
    </source>
</evidence>
<dbReference type="PANTHER" id="PTHR43867:SF2">
    <property type="entry name" value="CELLULOSE SYNTHASE CATALYTIC SUBUNIT A [UDP-FORMING]"/>
    <property type="match status" value="1"/>
</dbReference>
<feature type="region of interest" description="Disordered" evidence="7">
    <location>
        <begin position="194"/>
        <end position="250"/>
    </location>
</feature>
<keyword evidence="5 8" id="KW-1133">Transmembrane helix</keyword>
<keyword evidence="3" id="KW-0808">Transferase</keyword>
<feature type="compositionally biased region" description="Low complexity" evidence="7">
    <location>
        <begin position="11"/>
        <end position="23"/>
    </location>
</feature>
<feature type="compositionally biased region" description="Basic and acidic residues" evidence="7">
    <location>
        <begin position="197"/>
        <end position="209"/>
    </location>
</feature>
<evidence type="ECO:0000256" key="3">
    <source>
        <dbReference type="ARBA" id="ARBA00022679"/>
    </source>
</evidence>
<keyword evidence="2" id="KW-0328">Glycosyltransferase</keyword>
<feature type="compositionally biased region" description="Low complexity" evidence="7">
    <location>
        <begin position="309"/>
        <end position="323"/>
    </location>
</feature>
<keyword evidence="6 8" id="KW-0472">Membrane</keyword>
<dbReference type="InterPro" id="IPR029044">
    <property type="entry name" value="Nucleotide-diphossugar_trans"/>
</dbReference>
<evidence type="ECO:0000313" key="9">
    <source>
        <dbReference type="EMBL" id="SGY78729.1"/>
    </source>
</evidence>